<evidence type="ECO:0000313" key="1">
    <source>
        <dbReference type="Proteomes" id="UP000887564"/>
    </source>
</evidence>
<sequence length="88" mass="10014">MCIDLVGIQYIRKIHYFGRAIRDARYALVNVGGRMVHVPDLMRYASVLQQVFLLGIGIQEEIDSLMSEKGFSLKIFGNFLFSLAKCDL</sequence>
<evidence type="ECO:0000313" key="2">
    <source>
        <dbReference type="WBParaSite" id="PEQ_0000144401-mRNA-1"/>
    </source>
</evidence>
<protein>
    <submittedName>
        <fullName evidence="2">Uncharacterized protein</fullName>
    </submittedName>
</protein>
<proteinExistence type="predicted"/>
<dbReference type="AlphaFoldDB" id="A0A914R4A6"/>
<reference evidence="2" key="1">
    <citation type="submission" date="2022-11" db="UniProtKB">
        <authorList>
            <consortium name="WormBaseParasite"/>
        </authorList>
    </citation>
    <scope>IDENTIFICATION</scope>
</reference>
<organism evidence="1 2">
    <name type="scientific">Parascaris equorum</name>
    <name type="common">Equine roundworm</name>
    <dbReference type="NCBI Taxonomy" id="6256"/>
    <lineage>
        <taxon>Eukaryota</taxon>
        <taxon>Metazoa</taxon>
        <taxon>Ecdysozoa</taxon>
        <taxon>Nematoda</taxon>
        <taxon>Chromadorea</taxon>
        <taxon>Rhabditida</taxon>
        <taxon>Spirurina</taxon>
        <taxon>Ascaridomorpha</taxon>
        <taxon>Ascaridoidea</taxon>
        <taxon>Ascarididae</taxon>
        <taxon>Parascaris</taxon>
    </lineage>
</organism>
<dbReference type="Proteomes" id="UP000887564">
    <property type="component" value="Unplaced"/>
</dbReference>
<dbReference type="WBParaSite" id="PEQ_0000144401-mRNA-1">
    <property type="protein sequence ID" value="PEQ_0000144401-mRNA-1"/>
    <property type="gene ID" value="PEQ_0000144401"/>
</dbReference>
<accession>A0A914R4A6</accession>
<name>A0A914R4A6_PAREQ</name>
<keyword evidence="1" id="KW-1185">Reference proteome</keyword>